<dbReference type="EMBL" id="OP880253">
    <property type="protein sequence ID" value="WAE39549.1"/>
    <property type="molecule type" value="Genomic_DNA"/>
</dbReference>
<gene>
    <name evidence="1" type="ORF">FHOMOCKG_00021</name>
</gene>
<keyword evidence="2" id="KW-1185">Reference proteome</keyword>
<name>A0A9E9A615_9CAUD</name>
<protein>
    <submittedName>
        <fullName evidence="1">Uncharacterized protein</fullName>
    </submittedName>
</protein>
<evidence type="ECO:0000313" key="1">
    <source>
        <dbReference type="EMBL" id="WAE39549.1"/>
    </source>
</evidence>
<proteinExistence type="predicted"/>
<dbReference type="Proteomes" id="UP001156237">
    <property type="component" value="Segment"/>
</dbReference>
<reference evidence="1 2" key="1">
    <citation type="submission" date="2022-10" db="EMBL/GenBank/DDBJ databases">
        <title>Evolutionary Diversification of Methanotrophic Ca. Methanophagales (ANME-1) and Their Expansive Virome.</title>
        <authorList>
            <person name="Laso-Perez R."/>
            <person name="Wu F."/>
            <person name="Cremiere A."/>
            <person name="Speth D.R."/>
            <person name="Magyar J.S."/>
            <person name="Krupovic M."/>
            <person name="Orphan V.J."/>
        </authorList>
    </citation>
    <scope>NUCLEOTIDE SEQUENCE [LARGE SCALE GENOMIC DNA]</scope>
</reference>
<evidence type="ECO:0000313" key="2">
    <source>
        <dbReference type="Proteomes" id="UP001156237"/>
    </source>
</evidence>
<accession>A0A9E9A615</accession>
<organism evidence="1 2">
    <name type="scientific">Methanophagales virus GBV302</name>
    <dbReference type="NCBI Taxonomy" id="2999281"/>
    <lineage>
        <taxon>Viruses</taxon>
        <taxon>Duplodnaviria</taxon>
        <taxon>Heunggongvirae</taxon>
        <taxon>Uroviricota</taxon>
        <taxon>Caudoviricetes</taxon>
        <taxon>Nakonvirales</taxon>
        <taxon>Ekchuahviridae</taxon>
        <taxon>Kukulkanvirus</taxon>
        <taxon>Kukulkanvirus mexicoense</taxon>
    </lineage>
</organism>
<sequence length="159" mass="18278">MKLIPFVSDSLKFFFEKDSTKLVILNRLTLPRSEKFLAKIYTLYSSPKTKSFPSRFSIRNENILLLLNLEKEIVSLNLQEIRVHVNKEIEFVTSYDYKLYVYLSCLTNYYLGGMKGEMRISPLTVGVILVSDGEKKEELIETGVGMLSLLSPADYDSLM</sequence>